<keyword evidence="2" id="KW-1185">Reference proteome</keyword>
<dbReference type="OrthoDB" id="1425705at2"/>
<organism evidence="1 2">
    <name type="scientific">Olivibacter domesticus</name>
    <name type="common">Pseudosphingobacterium domesticum</name>
    <dbReference type="NCBI Taxonomy" id="407022"/>
    <lineage>
        <taxon>Bacteria</taxon>
        <taxon>Pseudomonadati</taxon>
        <taxon>Bacteroidota</taxon>
        <taxon>Sphingobacteriia</taxon>
        <taxon>Sphingobacteriales</taxon>
        <taxon>Sphingobacteriaceae</taxon>
        <taxon>Olivibacter</taxon>
    </lineage>
</organism>
<proteinExistence type="predicted"/>
<dbReference type="RefSeq" id="WP_093325373.1">
    <property type="nucleotide sequence ID" value="NZ_FOAF01000002.1"/>
</dbReference>
<dbReference type="EMBL" id="FOAF01000002">
    <property type="protein sequence ID" value="SEL54452.1"/>
    <property type="molecule type" value="Genomic_DNA"/>
</dbReference>
<protein>
    <submittedName>
        <fullName evidence="1">Predicted lipoprotein</fullName>
    </submittedName>
</protein>
<dbReference type="InterPro" id="IPR014582">
    <property type="entry name" value="UCP033535_lipo"/>
</dbReference>
<dbReference type="SUPFAM" id="SSF141318">
    <property type="entry name" value="TM0957-like"/>
    <property type="match status" value="1"/>
</dbReference>
<dbReference type="Proteomes" id="UP000199421">
    <property type="component" value="Unassembled WGS sequence"/>
</dbReference>
<dbReference type="Gene3D" id="1.10.10.1260">
    <property type="entry name" value="Envelope glycoprotein gp160, DUF2291, helical domain"/>
    <property type="match status" value="1"/>
</dbReference>
<gene>
    <name evidence="1" type="ORF">SAMN05661044_02813</name>
</gene>
<dbReference type="Pfam" id="PF10054">
    <property type="entry name" value="DUF2291"/>
    <property type="match status" value="1"/>
</dbReference>
<evidence type="ECO:0000313" key="2">
    <source>
        <dbReference type="Proteomes" id="UP000199421"/>
    </source>
</evidence>
<dbReference type="STRING" id="407022.SAMN05661044_02813"/>
<dbReference type="AlphaFoldDB" id="A0A1H7R2Q7"/>
<accession>A0A1H7R2Q7</accession>
<dbReference type="InterPro" id="IPR036215">
    <property type="entry name" value="TM0957-like_sf"/>
</dbReference>
<keyword evidence="1" id="KW-0449">Lipoprotein</keyword>
<name>A0A1H7R2Q7_OLID1</name>
<dbReference type="Gene3D" id="2.40.50.420">
    <property type="entry name" value="Envelope glycoprotein gp160, DUF2291, alpha/beta domain"/>
    <property type="match status" value="1"/>
</dbReference>
<reference evidence="2" key="1">
    <citation type="submission" date="2016-10" db="EMBL/GenBank/DDBJ databases">
        <authorList>
            <person name="Varghese N."/>
            <person name="Submissions S."/>
        </authorList>
    </citation>
    <scope>NUCLEOTIDE SEQUENCE [LARGE SCALE GENOMIC DNA]</scope>
    <source>
        <strain evidence="2">DSM 18733</strain>
    </source>
</reference>
<sequence length="209" mass="23020">MAKRGIKYTLLVLVGAVLVYNSVYIKSLQAVKAANKGFDVDGYASNYLFKTIPKSTAAFTDFALLRNTLQANPSEAFDAYSHAPSDGDIRYFMVNGSGVVVSKDSGYVWLEDSAKQSFKLASQYIYGTAARDAAGLVSVDSFDNTMVFNEVSEKINFLIKKQLTPTLQQLAVGDSLRFIGAIELNRKDPVLAETTIIPLHVEKSQKERR</sequence>
<evidence type="ECO:0000313" key="1">
    <source>
        <dbReference type="EMBL" id="SEL54452.1"/>
    </source>
</evidence>